<feature type="non-terminal residue" evidence="2">
    <location>
        <position position="1"/>
    </location>
</feature>
<keyword evidence="3" id="KW-1185">Reference proteome</keyword>
<keyword evidence="1" id="KW-0812">Transmembrane</keyword>
<reference evidence="3" key="1">
    <citation type="submission" date="2016-06" db="EMBL/GenBank/DDBJ databases">
        <title>Parallel loss of symbiosis genes in relatives of nitrogen-fixing non-legume Parasponia.</title>
        <authorList>
            <person name="Van Velzen R."/>
            <person name="Holmer R."/>
            <person name="Bu F."/>
            <person name="Rutten L."/>
            <person name="Van Zeijl A."/>
            <person name="Liu W."/>
            <person name="Santuari L."/>
            <person name="Cao Q."/>
            <person name="Sharma T."/>
            <person name="Shen D."/>
            <person name="Roswanjaya Y."/>
            <person name="Wardhani T."/>
            <person name="Kalhor M.S."/>
            <person name="Jansen J."/>
            <person name="Van den Hoogen J."/>
            <person name="Gungor B."/>
            <person name="Hartog M."/>
            <person name="Hontelez J."/>
            <person name="Verver J."/>
            <person name="Yang W.-C."/>
            <person name="Schijlen E."/>
            <person name="Repin R."/>
            <person name="Schilthuizen M."/>
            <person name="Schranz E."/>
            <person name="Heidstra R."/>
            <person name="Miyata K."/>
            <person name="Fedorova E."/>
            <person name="Kohlen W."/>
            <person name="Bisseling T."/>
            <person name="Smit S."/>
            <person name="Geurts R."/>
        </authorList>
    </citation>
    <scope>NUCLEOTIDE SEQUENCE [LARGE SCALE GENOMIC DNA]</scope>
    <source>
        <strain evidence="3">cv. WU1-14</strain>
    </source>
</reference>
<organism evidence="2 3">
    <name type="scientific">Parasponia andersonii</name>
    <name type="common">Sponia andersonii</name>
    <dbReference type="NCBI Taxonomy" id="3476"/>
    <lineage>
        <taxon>Eukaryota</taxon>
        <taxon>Viridiplantae</taxon>
        <taxon>Streptophyta</taxon>
        <taxon>Embryophyta</taxon>
        <taxon>Tracheophyta</taxon>
        <taxon>Spermatophyta</taxon>
        <taxon>Magnoliopsida</taxon>
        <taxon>eudicotyledons</taxon>
        <taxon>Gunneridae</taxon>
        <taxon>Pentapetalae</taxon>
        <taxon>rosids</taxon>
        <taxon>fabids</taxon>
        <taxon>Rosales</taxon>
        <taxon>Cannabaceae</taxon>
        <taxon>Parasponia</taxon>
    </lineage>
</organism>
<protein>
    <recommendedName>
        <fullName evidence="4">Transmembrane protein</fullName>
    </recommendedName>
</protein>
<keyword evidence="1" id="KW-0472">Membrane</keyword>
<dbReference type="AlphaFoldDB" id="A0A2P5AV63"/>
<keyword evidence="1" id="KW-1133">Transmembrane helix</keyword>
<evidence type="ECO:0000256" key="1">
    <source>
        <dbReference type="SAM" id="Phobius"/>
    </source>
</evidence>
<proteinExistence type="predicted"/>
<name>A0A2P5AV63_PARAD</name>
<evidence type="ECO:0000313" key="2">
    <source>
        <dbReference type="EMBL" id="PON40361.1"/>
    </source>
</evidence>
<gene>
    <name evidence="2" type="ORF">PanWU01x14_297940</name>
</gene>
<dbReference type="EMBL" id="JXTB01000440">
    <property type="protein sequence ID" value="PON40361.1"/>
    <property type="molecule type" value="Genomic_DNA"/>
</dbReference>
<accession>A0A2P5AV63</accession>
<dbReference type="Proteomes" id="UP000237105">
    <property type="component" value="Unassembled WGS sequence"/>
</dbReference>
<evidence type="ECO:0000313" key="3">
    <source>
        <dbReference type="Proteomes" id="UP000237105"/>
    </source>
</evidence>
<comment type="caution">
    <text evidence="2">The sequence shown here is derived from an EMBL/GenBank/DDBJ whole genome shotgun (WGS) entry which is preliminary data.</text>
</comment>
<sequence>VVVYAITLEIYPTLPKILQMLCVKLPQLEMVLETMAKPKFKTRTVNSKNLDDSGRYSTRYENELCSLEDALPDMKMNLALVFVSLILFLPILLLFFQVPCLTFLT</sequence>
<feature type="transmembrane region" description="Helical" evidence="1">
    <location>
        <begin position="78"/>
        <end position="98"/>
    </location>
</feature>
<evidence type="ECO:0008006" key="4">
    <source>
        <dbReference type="Google" id="ProtNLM"/>
    </source>
</evidence>